<dbReference type="PROSITE" id="PS51273">
    <property type="entry name" value="GATASE_TYPE_1"/>
    <property type="match status" value="1"/>
</dbReference>
<reference evidence="10 11" key="1">
    <citation type="journal article" date="2014" name="Genome Announc.">
        <title>Draft genome sequences of eight enterohepatic helicobacter species isolated from both laboratory and wild rodents.</title>
        <authorList>
            <person name="Sheh A."/>
            <person name="Shen Z."/>
            <person name="Fox J.G."/>
        </authorList>
    </citation>
    <scope>NUCLEOTIDE SEQUENCE [LARGE SCALE GENOMIC DNA]</scope>
    <source>
        <strain evidence="10 11">ST1</strain>
    </source>
</reference>
<evidence type="ECO:0000256" key="1">
    <source>
        <dbReference type="ARBA" id="ARBA00022490"/>
    </source>
</evidence>
<sequence>MVAILIFPGTNCHEDLAYIYQYLGYETCFIWHTQESLPSETRLAVLAGGFSYGDYLRCGAIAAASTSIKALKKYSEHGGRILGICNGFQILCEANMLPGVLMRNTTLKFIAKNAMLEVVNTNNAMLRNHTKGQQIRIPIAHAEGNYQVDSNTLESLYANEQVLLSYSNDINGSIDRIAGICNKDKNIYAMMPHPERAVNFKSINVDTNDNSAENIVGIELLKTLYN</sequence>
<dbReference type="GO" id="GO:0004642">
    <property type="term" value="F:phosphoribosylformylglycinamidine synthase activity"/>
    <property type="evidence" value="ECO:0007669"/>
    <property type="project" value="UniProtKB-UniRule"/>
</dbReference>
<comment type="catalytic activity">
    <reaction evidence="8">
        <text>N(2)-formyl-N(1)-(5-phospho-beta-D-ribosyl)glycinamide + L-glutamine + ATP + H2O = 2-formamido-N(1)-(5-O-phospho-beta-D-ribosyl)acetamidine + L-glutamate + ADP + phosphate + H(+)</text>
        <dbReference type="Rhea" id="RHEA:17129"/>
        <dbReference type="ChEBI" id="CHEBI:15377"/>
        <dbReference type="ChEBI" id="CHEBI:15378"/>
        <dbReference type="ChEBI" id="CHEBI:29985"/>
        <dbReference type="ChEBI" id="CHEBI:30616"/>
        <dbReference type="ChEBI" id="CHEBI:43474"/>
        <dbReference type="ChEBI" id="CHEBI:58359"/>
        <dbReference type="ChEBI" id="CHEBI:147286"/>
        <dbReference type="ChEBI" id="CHEBI:147287"/>
        <dbReference type="ChEBI" id="CHEBI:456216"/>
        <dbReference type="EC" id="6.3.5.3"/>
    </reaction>
</comment>
<dbReference type="EMBL" id="JRPD02000021">
    <property type="protein sequence ID" value="TLD99027.1"/>
    <property type="molecule type" value="Genomic_DNA"/>
</dbReference>
<dbReference type="PANTHER" id="PTHR47552">
    <property type="entry name" value="PHOSPHORIBOSYLFORMYLGLYCINAMIDINE SYNTHASE SUBUNIT PURQ"/>
    <property type="match status" value="1"/>
</dbReference>
<reference evidence="9 12" key="2">
    <citation type="submission" date="2018-06" db="EMBL/GenBank/DDBJ databases">
        <authorList>
            <consortium name="Pathogen Informatics"/>
            <person name="Doyle S."/>
        </authorList>
    </citation>
    <scope>NUCLEOTIDE SEQUENCE [LARGE SCALE GENOMIC DNA]</scope>
    <source>
        <strain evidence="9 12">NCTC12714</strain>
    </source>
</reference>
<keyword evidence="3 8" id="KW-0547">Nucleotide-binding</keyword>
<proteinExistence type="inferred from homology"/>
<comment type="pathway">
    <text evidence="8">Purine metabolism; IMP biosynthesis via de novo pathway; 5-amino-1-(5-phospho-D-ribosyl)imidazole from N(2)-formyl-N(1)-(5-phospho-D-ribosyl)glycinamide: step 1/2.</text>
</comment>
<comment type="catalytic activity">
    <reaction evidence="8">
        <text>L-glutamine + H2O = L-glutamate + NH4(+)</text>
        <dbReference type="Rhea" id="RHEA:15889"/>
        <dbReference type="ChEBI" id="CHEBI:15377"/>
        <dbReference type="ChEBI" id="CHEBI:28938"/>
        <dbReference type="ChEBI" id="CHEBI:29985"/>
        <dbReference type="ChEBI" id="CHEBI:58359"/>
        <dbReference type="EC" id="3.5.1.2"/>
    </reaction>
</comment>
<evidence type="ECO:0000313" key="12">
    <source>
        <dbReference type="Proteomes" id="UP000255139"/>
    </source>
</evidence>
<evidence type="ECO:0000313" key="11">
    <source>
        <dbReference type="Proteomes" id="UP000029922"/>
    </source>
</evidence>
<protein>
    <recommendedName>
        <fullName evidence="8">Phosphoribosylformylglycinamidine synthase subunit PurQ</fullName>
        <shortName evidence="8">FGAM synthase</shortName>
        <ecNumber evidence="8">6.3.5.3</ecNumber>
    </recommendedName>
    <alternativeName>
        <fullName evidence="8">Formylglycinamide ribonucleotide amidotransferase subunit I</fullName>
        <shortName evidence="8">FGAR amidotransferase I</shortName>
        <shortName evidence="8">FGAR-AT I</shortName>
    </alternativeName>
    <alternativeName>
        <fullName evidence="8">Glutaminase PurQ</fullName>
        <ecNumber evidence="8">3.5.1.2</ecNumber>
    </alternativeName>
    <alternativeName>
        <fullName evidence="8">Phosphoribosylformylglycinamidine synthase subunit I</fullName>
    </alternativeName>
</protein>
<feature type="active site" description="Nucleophile" evidence="8">
    <location>
        <position position="85"/>
    </location>
</feature>
<dbReference type="Proteomes" id="UP000255139">
    <property type="component" value="Unassembled WGS sequence"/>
</dbReference>
<accession>A0A099TYX9</accession>
<dbReference type="GO" id="GO:0004359">
    <property type="term" value="F:glutaminase activity"/>
    <property type="evidence" value="ECO:0007669"/>
    <property type="project" value="UniProtKB-EC"/>
</dbReference>
<keyword evidence="12" id="KW-1185">Reference proteome</keyword>
<dbReference type="PIRSF" id="PIRSF001586">
    <property type="entry name" value="FGAM_synth_I"/>
    <property type="match status" value="1"/>
</dbReference>
<keyword evidence="5 8" id="KW-0378">Hydrolase</keyword>
<dbReference type="EMBL" id="UGJE01000002">
    <property type="protein sequence ID" value="STQ85406.1"/>
    <property type="molecule type" value="Genomic_DNA"/>
</dbReference>
<feature type="active site" evidence="8">
    <location>
        <position position="195"/>
    </location>
</feature>
<dbReference type="HAMAP" id="MF_00421">
    <property type="entry name" value="PurQ"/>
    <property type="match status" value="1"/>
</dbReference>
<dbReference type="AlphaFoldDB" id="A0A099TYX9"/>
<comment type="subcellular location">
    <subcellularLocation>
        <location evidence="8">Cytoplasm</location>
    </subcellularLocation>
</comment>
<gene>
    <name evidence="8 9" type="primary">purQ</name>
    <name evidence="10" type="ORF">LS73_007955</name>
    <name evidence="9" type="ORF">NCTC12714_00191</name>
</gene>
<dbReference type="RefSeq" id="WP_034557240.1">
    <property type="nucleotide sequence ID" value="NZ_FZML01000017.1"/>
</dbReference>
<dbReference type="GO" id="GO:0006189">
    <property type="term" value="P:'de novo' IMP biosynthetic process"/>
    <property type="evidence" value="ECO:0007669"/>
    <property type="project" value="UniProtKB-UniRule"/>
</dbReference>
<keyword evidence="1 8" id="KW-0963">Cytoplasm</keyword>
<dbReference type="InterPro" id="IPR029062">
    <property type="entry name" value="Class_I_gatase-like"/>
</dbReference>
<organism evidence="9 12">
    <name type="scientific">Helicobacter muridarum</name>
    <dbReference type="NCBI Taxonomy" id="216"/>
    <lineage>
        <taxon>Bacteria</taxon>
        <taxon>Pseudomonadati</taxon>
        <taxon>Campylobacterota</taxon>
        <taxon>Epsilonproteobacteria</taxon>
        <taxon>Campylobacterales</taxon>
        <taxon>Helicobacteraceae</taxon>
        <taxon>Helicobacter</taxon>
    </lineage>
</organism>
<evidence type="ECO:0000256" key="2">
    <source>
        <dbReference type="ARBA" id="ARBA00022598"/>
    </source>
</evidence>
<dbReference type="GO" id="GO:0005737">
    <property type="term" value="C:cytoplasm"/>
    <property type="evidence" value="ECO:0007669"/>
    <property type="project" value="UniProtKB-SubCell"/>
</dbReference>
<dbReference type="STRING" id="216.LS73_02925"/>
<evidence type="ECO:0000256" key="6">
    <source>
        <dbReference type="ARBA" id="ARBA00022840"/>
    </source>
</evidence>
<dbReference type="Proteomes" id="UP000029922">
    <property type="component" value="Unassembled WGS sequence"/>
</dbReference>
<dbReference type="GO" id="GO:0005524">
    <property type="term" value="F:ATP binding"/>
    <property type="evidence" value="ECO:0007669"/>
    <property type="project" value="UniProtKB-KW"/>
</dbReference>
<keyword evidence="4 8" id="KW-0658">Purine biosynthesis</keyword>
<feature type="active site" evidence="8">
    <location>
        <position position="193"/>
    </location>
</feature>
<dbReference type="EC" id="6.3.5.3" evidence="8"/>
<evidence type="ECO:0000256" key="7">
    <source>
        <dbReference type="ARBA" id="ARBA00022962"/>
    </source>
</evidence>
<evidence type="ECO:0000256" key="3">
    <source>
        <dbReference type="ARBA" id="ARBA00022741"/>
    </source>
</evidence>
<comment type="function">
    <text evidence="8">Part of the phosphoribosylformylglycinamidine synthase complex involved in the purines biosynthetic pathway. Catalyzes the ATP-dependent conversion of formylglycinamide ribonucleotide (FGAR) and glutamine to yield formylglycinamidine ribonucleotide (FGAM) and glutamate. The FGAM synthase complex is composed of three subunits. PurQ produces an ammonia molecule by converting glutamine to glutamate. PurL transfers the ammonia molecule to FGAR to form FGAM in an ATP-dependent manner. PurS interacts with PurQ and PurL and is thought to assist in the transfer of the ammonia molecule from PurQ to PurL.</text>
</comment>
<evidence type="ECO:0000256" key="4">
    <source>
        <dbReference type="ARBA" id="ARBA00022755"/>
    </source>
</evidence>
<dbReference type="NCBIfam" id="NF002957">
    <property type="entry name" value="PRK03619.1"/>
    <property type="match status" value="1"/>
</dbReference>
<dbReference type="PANTHER" id="PTHR47552:SF1">
    <property type="entry name" value="PHOSPHORIBOSYLFORMYLGLYCINAMIDINE SYNTHASE SUBUNIT PURQ"/>
    <property type="match status" value="1"/>
</dbReference>
<evidence type="ECO:0000313" key="9">
    <source>
        <dbReference type="EMBL" id="STQ85406.1"/>
    </source>
</evidence>
<dbReference type="Gene3D" id="3.40.50.880">
    <property type="match status" value="1"/>
</dbReference>
<evidence type="ECO:0000256" key="8">
    <source>
        <dbReference type="HAMAP-Rule" id="MF_00421"/>
    </source>
</evidence>
<keyword evidence="7 8" id="KW-0315">Glutamine amidotransferase</keyword>
<dbReference type="EC" id="3.5.1.2" evidence="8"/>
<dbReference type="UniPathway" id="UPA00074">
    <property type="reaction ID" value="UER00128"/>
</dbReference>
<dbReference type="NCBIfam" id="TIGR01737">
    <property type="entry name" value="FGAM_synth_I"/>
    <property type="match status" value="1"/>
</dbReference>
<name>A0A099TYX9_9HELI</name>
<dbReference type="SMART" id="SM01211">
    <property type="entry name" value="GATase_5"/>
    <property type="match status" value="1"/>
</dbReference>
<dbReference type="SUPFAM" id="SSF52317">
    <property type="entry name" value="Class I glutamine amidotransferase-like"/>
    <property type="match status" value="1"/>
</dbReference>
<evidence type="ECO:0000313" key="10">
    <source>
        <dbReference type="EMBL" id="TLD99027.1"/>
    </source>
</evidence>
<evidence type="ECO:0000256" key="5">
    <source>
        <dbReference type="ARBA" id="ARBA00022801"/>
    </source>
</evidence>
<keyword evidence="2 8" id="KW-0436">Ligase</keyword>
<dbReference type="InterPro" id="IPR010075">
    <property type="entry name" value="PRibForGlyAmidine_synth_PurQ"/>
</dbReference>
<comment type="subunit">
    <text evidence="8">Part of the FGAM synthase complex composed of 1 PurL, 1 PurQ and 2 PurS subunits.</text>
</comment>
<keyword evidence="6 8" id="KW-0067">ATP-binding</keyword>
<dbReference type="Pfam" id="PF13507">
    <property type="entry name" value="GATase_5"/>
    <property type="match status" value="1"/>
</dbReference>
<dbReference type="OrthoDB" id="9804441at2"/>